<comment type="caution">
    <text evidence="1">The sequence shown here is derived from an EMBL/GenBank/DDBJ whole genome shotgun (WGS) entry which is preliminary data.</text>
</comment>
<accession>M3JU81</accession>
<evidence type="ECO:0000313" key="1">
    <source>
        <dbReference type="EMBL" id="EMG45924.1"/>
    </source>
</evidence>
<proteinExistence type="predicted"/>
<dbReference type="STRING" id="1245528.M3JU81"/>
<dbReference type="eggNOG" id="KOG0446">
    <property type="taxonomic scope" value="Eukaryota"/>
</dbReference>
<feature type="non-terminal residue" evidence="1">
    <location>
        <position position="118"/>
    </location>
</feature>
<keyword evidence="2" id="KW-1185">Reference proteome</keyword>
<dbReference type="EMBL" id="AOGT01002271">
    <property type="protein sequence ID" value="EMG45924.1"/>
    <property type="molecule type" value="Genomic_DNA"/>
</dbReference>
<organism evidence="1 2">
    <name type="scientific">Candida maltosa (strain Xu316)</name>
    <name type="common">Yeast</name>
    <dbReference type="NCBI Taxonomy" id="1245528"/>
    <lineage>
        <taxon>Eukaryota</taxon>
        <taxon>Fungi</taxon>
        <taxon>Dikarya</taxon>
        <taxon>Ascomycota</taxon>
        <taxon>Saccharomycotina</taxon>
        <taxon>Pichiomycetes</taxon>
        <taxon>Debaryomycetaceae</taxon>
        <taxon>Candida/Lodderomyces clade</taxon>
        <taxon>Candida</taxon>
    </lineage>
</organism>
<reference evidence="1 2" key="1">
    <citation type="submission" date="2013-02" db="EMBL/GenBank/DDBJ databases">
        <title>Genome sequence of Candida maltosa Xu316, a potential industrial strain for xylitol and ethanol production.</title>
        <authorList>
            <person name="Yu J."/>
            <person name="Wang Q."/>
            <person name="Geng X."/>
            <person name="Bao W."/>
            <person name="He P."/>
            <person name="Cai J."/>
        </authorList>
    </citation>
    <scope>NUCLEOTIDE SEQUENCE [LARGE SCALE GENOMIC DNA]</scope>
    <source>
        <strain evidence="2">Xu316</strain>
    </source>
</reference>
<protein>
    <submittedName>
        <fullName evidence="1">Protein MGM1, mitochondrial</fullName>
    </submittedName>
</protein>
<gene>
    <name evidence="1" type="ORF">G210_3860</name>
</gene>
<dbReference type="Proteomes" id="UP000011777">
    <property type="component" value="Unassembled WGS sequence"/>
</dbReference>
<dbReference type="HOGENOM" id="CLU_2078554_0_0_1"/>
<sequence>MIPRNGRLLIRRPMMWTRSLALLRSSPVQTHLKHTPRYIPVRNIGFFKIITRAVKVPAYVGGTLAAGGSYVAYKVEQASSFTSDKLSAFKDFADGVFDKTGDFLKTFGKEGDGSAGQE</sequence>
<evidence type="ECO:0000313" key="2">
    <source>
        <dbReference type="Proteomes" id="UP000011777"/>
    </source>
</evidence>
<name>M3JU81_CANMX</name>
<dbReference type="AlphaFoldDB" id="M3JU81"/>